<dbReference type="RefSeq" id="WP_306054078.1">
    <property type="nucleotide sequence ID" value="NZ_CP120997.1"/>
</dbReference>
<reference evidence="2 3" key="1">
    <citation type="submission" date="2023-03" db="EMBL/GenBank/DDBJ databases">
        <title>Isolation and description of six Streptomyces strains from soil environments, able to metabolize different microbial glucans.</title>
        <authorList>
            <person name="Widen T."/>
            <person name="Larsbrink J."/>
        </authorList>
    </citation>
    <scope>NUCLEOTIDE SEQUENCE [LARGE SCALE GENOMIC DNA]</scope>
    <source>
        <strain evidence="2 3">Mut1</strain>
    </source>
</reference>
<organism evidence="2 3">
    <name type="scientific">Streptomyces castrisilvae</name>
    <dbReference type="NCBI Taxonomy" id="3033811"/>
    <lineage>
        <taxon>Bacteria</taxon>
        <taxon>Bacillati</taxon>
        <taxon>Actinomycetota</taxon>
        <taxon>Actinomycetes</taxon>
        <taxon>Kitasatosporales</taxon>
        <taxon>Streptomycetaceae</taxon>
        <taxon>Streptomyces</taxon>
    </lineage>
</organism>
<dbReference type="EMBL" id="CP120997">
    <property type="protein sequence ID" value="WLQ34141.1"/>
    <property type="molecule type" value="Genomic_DNA"/>
</dbReference>
<evidence type="ECO:0000259" key="1">
    <source>
        <dbReference type="Pfam" id="PF14258"/>
    </source>
</evidence>
<dbReference type="InterPro" id="IPR025646">
    <property type="entry name" value="DUF4350"/>
</dbReference>
<evidence type="ECO:0000313" key="2">
    <source>
        <dbReference type="EMBL" id="WLQ34141.1"/>
    </source>
</evidence>
<accession>A0ABY9HKU8</accession>
<gene>
    <name evidence="2" type="ORF">P8A18_12120</name>
</gene>
<sequence length="406" mass="42002">MTAVSTPPTSSSVTPRQVWLRARGVLLAVLLLVVTGTALAATRSGDQHGRLDPRSADRYGSKAIAELLKDHGISVRVVTTLQDAVSATGADTTLLVTAPNLLTPHQQTTLRAATTATSGRTVLLGASSASLGTLAPGVRAEPSASVVTRPPGCSMAEARRAGAVETGGIRYASSGLDAIACYPAAGLPSVLLLRQPTAGDTVLLGSPDLLYNERLAHQGNASLALQLLGSRPHLVWYLPSLADPSAAGAPGDGTTNGDTADGESSFIELIPSGWLWGTLQLALAAVLAAIWRARRLGPLVTERLPVAIRASESTEGRARLNRKANARDRAAASLRRATRTRVAPLVGVSPRDAHSPAVLLPALSARLPRGHGVTNDLLFGPAPAADAALVLLADQLDSLEREVRTS</sequence>
<name>A0ABY9HKU8_9ACTN</name>
<dbReference type="Proteomes" id="UP001239522">
    <property type="component" value="Chromosome"/>
</dbReference>
<proteinExistence type="predicted"/>
<evidence type="ECO:0000313" key="3">
    <source>
        <dbReference type="Proteomes" id="UP001239522"/>
    </source>
</evidence>
<feature type="domain" description="DUF4350" evidence="1">
    <location>
        <begin position="54"/>
        <end position="228"/>
    </location>
</feature>
<keyword evidence="3" id="KW-1185">Reference proteome</keyword>
<protein>
    <submittedName>
        <fullName evidence="2">DUF4350 domain-containing protein</fullName>
    </submittedName>
</protein>
<dbReference type="Pfam" id="PF14258">
    <property type="entry name" value="DUF4350"/>
    <property type="match status" value="1"/>
</dbReference>